<keyword evidence="1" id="KW-0812">Transmembrane</keyword>
<evidence type="ECO:0000256" key="1">
    <source>
        <dbReference type="SAM" id="Phobius"/>
    </source>
</evidence>
<feature type="transmembrane region" description="Helical" evidence="1">
    <location>
        <begin position="82"/>
        <end position="101"/>
    </location>
</feature>
<feature type="transmembrane region" description="Helical" evidence="1">
    <location>
        <begin position="20"/>
        <end position="40"/>
    </location>
</feature>
<protein>
    <submittedName>
        <fullName evidence="2">Uncharacterized protein</fullName>
    </submittedName>
</protein>
<feature type="transmembrane region" description="Helical" evidence="1">
    <location>
        <begin position="121"/>
        <end position="154"/>
    </location>
</feature>
<dbReference type="Proteomes" id="UP000317512">
    <property type="component" value="Chromosome"/>
</dbReference>
<evidence type="ECO:0000313" key="2">
    <source>
        <dbReference type="EMBL" id="QDY88390.1"/>
    </source>
</evidence>
<keyword evidence="1" id="KW-0472">Membrane</keyword>
<accession>A0A5B8K194</accession>
<feature type="transmembrane region" description="Helical" evidence="1">
    <location>
        <begin position="204"/>
        <end position="222"/>
    </location>
</feature>
<feature type="transmembrane region" description="Helical" evidence="1">
    <location>
        <begin position="174"/>
        <end position="192"/>
    </location>
</feature>
<dbReference type="RefSeq" id="WP_146308855.1">
    <property type="nucleotide sequence ID" value="NZ_CP041663.1"/>
</dbReference>
<proteinExistence type="predicted"/>
<reference evidence="3" key="1">
    <citation type="submission" date="2019-07" db="EMBL/GenBank/DDBJ databases">
        <title>Complete genome sequences of three Mycoplasma sp. 1220 strains.</title>
        <authorList>
            <person name="Grozner D."/>
            <person name="Forro B."/>
            <person name="Kovacs A.B."/>
            <person name="Marton S."/>
            <person name="Banyai K."/>
            <person name="Kreizinger Z."/>
            <person name="Sulyok K.M."/>
            <person name="Gyuranecz M."/>
        </authorList>
    </citation>
    <scope>NUCLEOTIDE SEQUENCE [LARGE SCALE GENOMIC DNA]</scope>
    <source>
        <strain evidence="3">MYCAV93</strain>
    </source>
</reference>
<name>A0A5B8K194_9MOLU</name>
<organism evidence="2 3">
    <name type="scientific">Mycoplasma anserisalpingitidis</name>
    <dbReference type="NCBI Taxonomy" id="519450"/>
    <lineage>
        <taxon>Bacteria</taxon>
        <taxon>Bacillati</taxon>
        <taxon>Mycoplasmatota</taxon>
        <taxon>Mollicutes</taxon>
        <taxon>Mycoplasmataceae</taxon>
        <taxon>Mycoplasma</taxon>
    </lineage>
</organism>
<dbReference type="OrthoDB" id="402689at2"/>
<feature type="transmembrane region" description="Helical" evidence="1">
    <location>
        <begin position="276"/>
        <end position="295"/>
    </location>
</feature>
<evidence type="ECO:0000313" key="3">
    <source>
        <dbReference type="Proteomes" id="UP000317512"/>
    </source>
</evidence>
<dbReference type="AlphaFoldDB" id="A0A5B8K194"/>
<keyword evidence="1" id="KW-1133">Transmembrane helix</keyword>
<gene>
    <name evidence="2" type="ORF">FOY43_01780</name>
</gene>
<sequence length="305" mass="35814">MKKILLLKILFKQNIRWVSATIIGIVIVLGFCLSAVPFVVKLPSSSLESTIDWEYSAYDKYANVVFSYYFKKGTFNFITENLLTLGYFTIINSIFVIKYNFKLKNIYQIKRLNNLISSNKLNYIPLIVSGSLFLVTLLSFLVFDIFFINIIVAQKKDYLSLQINKLWLQEVKNLLNSILHYIFVLGICYLIIDLAKYRISKFVSLKLIFIILSIILIIPFILNTINQSLVDSNGSFLNKILDLFRFILNPFDEWYLFYIGSAKEYMRNFSFENIEQIYQVLRIIYSLVALSYIIYHFKANRGKYE</sequence>
<dbReference type="EMBL" id="CP041663">
    <property type="protein sequence ID" value="QDY88390.1"/>
    <property type="molecule type" value="Genomic_DNA"/>
</dbReference>